<dbReference type="RefSeq" id="WP_035858050.1">
    <property type="nucleotide sequence ID" value="NZ_KK853997.1"/>
</dbReference>
<reference evidence="2 3" key="1">
    <citation type="submission" date="2014-05" db="EMBL/GenBank/DDBJ databases">
        <title>Draft Genome Sequence of Kitasatospora cheerisanensis KCTC 2395.</title>
        <authorList>
            <person name="Nam D.H."/>
        </authorList>
    </citation>
    <scope>NUCLEOTIDE SEQUENCE [LARGE SCALE GENOMIC DNA]</scope>
    <source>
        <strain evidence="2 3">KCTC 2395</strain>
    </source>
</reference>
<keyword evidence="1" id="KW-0812">Transmembrane</keyword>
<comment type="caution">
    <text evidence="2">The sequence shown here is derived from an EMBL/GenBank/DDBJ whole genome shotgun (WGS) entry which is preliminary data.</text>
</comment>
<organism evidence="2 3">
    <name type="scientific">Kitasatospora cheerisanensis KCTC 2395</name>
    <dbReference type="NCBI Taxonomy" id="1348663"/>
    <lineage>
        <taxon>Bacteria</taxon>
        <taxon>Bacillati</taxon>
        <taxon>Actinomycetota</taxon>
        <taxon>Actinomycetes</taxon>
        <taxon>Kitasatosporales</taxon>
        <taxon>Streptomycetaceae</taxon>
        <taxon>Kitasatospora</taxon>
    </lineage>
</organism>
<proteinExistence type="predicted"/>
<feature type="transmembrane region" description="Helical" evidence="1">
    <location>
        <begin position="6"/>
        <end position="25"/>
    </location>
</feature>
<dbReference type="AlphaFoldDB" id="A0A066Z3H2"/>
<accession>A0A066Z3H2</accession>
<dbReference type="HOGENOM" id="CLU_2193430_0_0_11"/>
<protein>
    <submittedName>
        <fullName evidence="2">Uncharacterized protein</fullName>
    </submittedName>
</protein>
<dbReference type="PATRIC" id="fig|1348663.4.peg.119"/>
<evidence type="ECO:0000313" key="2">
    <source>
        <dbReference type="EMBL" id="KDN88062.1"/>
    </source>
</evidence>
<gene>
    <name evidence="2" type="ORF">KCH_01390</name>
</gene>
<evidence type="ECO:0000256" key="1">
    <source>
        <dbReference type="SAM" id="Phobius"/>
    </source>
</evidence>
<name>A0A066Z3H2_9ACTN</name>
<keyword evidence="3" id="KW-1185">Reference proteome</keyword>
<dbReference type="Proteomes" id="UP000027178">
    <property type="component" value="Unassembled WGS sequence"/>
</dbReference>
<keyword evidence="1" id="KW-1133">Transmembrane helix</keyword>
<sequence>MVPYLITLAVLAGVLTLIGLGLNAVRRRGGTAAAALSGALAGYEEAVRATSYAAHAELLAEADRKAPIEVPGGRFDGRALLADAGGSGPARRPGRGAWRTVRAWWRRG</sequence>
<keyword evidence="1" id="KW-0472">Membrane</keyword>
<dbReference type="EMBL" id="JNBY01000007">
    <property type="protein sequence ID" value="KDN88062.1"/>
    <property type="molecule type" value="Genomic_DNA"/>
</dbReference>
<evidence type="ECO:0000313" key="3">
    <source>
        <dbReference type="Proteomes" id="UP000027178"/>
    </source>
</evidence>